<dbReference type="AlphaFoldDB" id="A0A1L8WCY4"/>
<organism evidence="2 3">
    <name type="scientific">Enterococcus ratti</name>
    <dbReference type="NCBI Taxonomy" id="150033"/>
    <lineage>
        <taxon>Bacteria</taxon>
        <taxon>Bacillati</taxon>
        <taxon>Bacillota</taxon>
        <taxon>Bacilli</taxon>
        <taxon>Lactobacillales</taxon>
        <taxon>Enterococcaceae</taxon>
        <taxon>Enterococcus</taxon>
    </lineage>
</organism>
<dbReference type="InterPro" id="IPR054544">
    <property type="entry name" value="Pest_crys_Cry1Aa_dom-IV"/>
</dbReference>
<dbReference type="Pfam" id="PF13402">
    <property type="entry name" value="Peptidase_M60"/>
    <property type="match status" value="1"/>
</dbReference>
<evidence type="ECO:0000313" key="3">
    <source>
        <dbReference type="Proteomes" id="UP000182152"/>
    </source>
</evidence>
<sequence>MNALFNGETPKPENTQEQFNEALNKVNALSKEEAKLLKDKLTVAFLALSTYKQEIHTTNLPSNNANAEIRMGQGHDRQDLGLQIQQGATITIKQTNPKFTGNLTLRLLTNDSHTESAINFSKSNVSLTAQSLAVPFVETPYNQENGEKPTIEFSVNGQKILLPKFNKQTAMADFQNAWNATNGYALIQGKRFQIFLPERNKTQTLGKDLNQLINLYDNEIIGYYNELIGLSDNDPNPLNRASERRYFYKADAHGVGALYYGGAWAAQNSPSGDAWLSDGWGTLHETGHGYQGSFMNKGMEVGEVWNNLYGVIYNYKHMGKEAADRNSWLYDYGRKQTIENSLKTSITGNNPQFNSQDVRKKLVILSNIIDKAGIEGLQNFYINYRKFANAPGFNANNYPLPDLITAEMGAPKKVDFSAILNAWGLTVSDQAKQTAKENNYQTVAHLAQVVPDDQLNAAIQRLTTNNRLSSVLSLVTNEELKPLNLTSNVTLNFKDGDLFTGMKLRIFDGKKLYKEITLGATPVTLDNMPNGVYSLELETNTGYIQKPYLFVKNSGTITISLNNYLKEATEAVNRLFQENDPTKIKTNLMQKDLDQVKQKVTALPDSSQKQALLTKLDQAFNQLQEFTFRGLGNSHFASFDVINGVATVRTNAGQPHCYFNDRYASITIERNNQTVYQKEYIGDHNYATATDTINLREGDLVTVTHREPNDIRLAINHANLKNNTSGTYRYDVRNGQLILKQ</sequence>
<dbReference type="Proteomes" id="UP000182152">
    <property type="component" value="Unassembled WGS sequence"/>
</dbReference>
<gene>
    <name evidence="2" type="ORF">RV14_GL001058</name>
</gene>
<accession>A0A1L8WCY4</accession>
<proteinExistence type="predicted"/>
<protein>
    <recommendedName>
        <fullName evidence="1">Peptidase M60 domain-containing protein</fullName>
    </recommendedName>
</protein>
<dbReference type="STRING" id="150033.RV14_GL001058"/>
<reference evidence="2 3" key="1">
    <citation type="submission" date="2014-12" db="EMBL/GenBank/DDBJ databases">
        <title>Draft genome sequences of 29 type strains of Enterococci.</title>
        <authorList>
            <person name="Zhong Z."/>
            <person name="Sun Z."/>
            <person name="Liu W."/>
            <person name="Zhang W."/>
            <person name="Zhang H."/>
        </authorList>
    </citation>
    <scope>NUCLEOTIDE SEQUENCE [LARGE SCALE GENOMIC DNA]</scope>
    <source>
        <strain evidence="2 3">DSM 15687</strain>
    </source>
</reference>
<evidence type="ECO:0000259" key="1">
    <source>
        <dbReference type="PROSITE" id="PS51723"/>
    </source>
</evidence>
<name>A0A1L8WCY4_9ENTE</name>
<dbReference type="InterPro" id="IPR031161">
    <property type="entry name" value="Peptidase_M60_dom"/>
</dbReference>
<feature type="domain" description="Peptidase M60" evidence="1">
    <location>
        <begin position="75"/>
        <end position="373"/>
    </location>
</feature>
<dbReference type="PROSITE" id="PS51723">
    <property type="entry name" value="PEPTIDASE_M60"/>
    <property type="match status" value="1"/>
</dbReference>
<dbReference type="Pfam" id="PF18449">
    <property type="entry name" value="Endotoxin_C2"/>
    <property type="match status" value="1"/>
</dbReference>
<dbReference type="Gene3D" id="3.40.390.80">
    <property type="entry name" value="Peptidase M60, enhancin-like domain 2"/>
    <property type="match status" value="1"/>
</dbReference>
<dbReference type="SMART" id="SM01276">
    <property type="entry name" value="M60-like"/>
    <property type="match status" value="1"/>
</dbReference>
<dbReference type="InterPro" id="IPR004954">
    <property type="entry name" value="Mucin-bd"/>
</dbReference>
<evidence type="ECO:0000313" key="2">
    <source>
        <dbReference type="EMBL" id="OJG78890.1"/>
    </source>
</evidence>
<dbReference type="EMBL" id="JXLB01000021">
    <property type="protein sequence ID" value="OJG78890.1"/>
    <property type="molecule type" value="Genomic_DNA"/>
</dbReference>
<dbReference type="InterPro" id="IPR042279">
    <property type="entry name" value="Pep_M60_3"/>
</dbReference>
<comment type="caution">
    <text evidence="2">The sequence shown here is derived from an EMBL/GenBank/DDBJ whole genome shotgun (WGS) entry which is preliminary data.</text>
</comment>
<dbReference type="Pfam" id="PF03272">
    <property type="entry name" value="Mucin_bdg"/>
    <property type="match status" value="1"/>
</dbReference>
<keyword evidence="3" id="KW-1185">Reference proteome</keyword>
<dbReference type="Gene3D" id="1.10.390.30">
    <property type="entry name" value="Peptidase M60, enhancin-like domain 3"/>
    <property type="match status" value="1"/>
</dbReference>